<feature type="active site" description="Nucleophile" evidence="4">
    <location>
        <position position="62"/>
    </location>
</feature>
<dbReference type="CDD" id="cd07208">
    <property type="entry name" value="Pat_hypo_Ecoli_yjju_like"/>
    <property type="match status" value="1"/>
</dbReference>
<dbReference type="SUPFAM" id="SSF52151">
    <property type="entry name" value="FabD/lysophospholipase-like"/>
    <property type="match status" value="1"/>
</dbReference>
<dbReference type="OrthoDB" id="9802424at2"/>
<feature type="short sequence motif" description="DGA/G" evidence="4">
    <location>
        <begin position="183"/>
        <end position="185"/>
    </location>
</feature>
<evidence type="ECO:0000256" key="3">
    <source>
        <dbReference type="ARBA" id="ARBA00023098"/>
    </source>
</evidence>
<protein>
    <submittedName>
        <fullName evidence="6">Patatin family protein</fullName>
    </submittedName>
</protein>
<dbReference type="Gene3D" id="3.40.1090.10">
    <property type="entry name" value="Cytosolic phospholipase A2 catalytic domain"/>
    <property type="match status" value="2"/>
</dbReference>
<keyword evidence="3 4" id="KW-0443">Lipid metabolism</keyword>
<dbReference type="Proteomes" id="UP000241346">
    <property type="component" value="Unassembled WGS sequence"/>
</dbReference>
<evidence type="ECO:0000313" key="6">
    <source>
        <dbReference type="EMBL" id="PSW14671.1"/>
    </source>
</evidence>
<evidence type="ECO:0000256" key="2">
    <source>
        <dbReference type="ARBA" id="ARBA00022963"/>
    </source>
</evidence>
<feature type="active site" description="Proton acceptor" evidence="4">
    <location>
        <position position="183"/>
    </location>
</feature>
<proteinExistence type="predicted"/>
<evidence type="ECO:0000259" key="5">
    <source>
        <dbReference type="PROSITE" id="PS51635"/>
    </source>
</evidence>
<organism evidence="6 7">
    <name type="scientific">Photobacterium rosenbergii</name>
    <dbReference type="NCBI Taxonomy" id="294936"/>
    <lineage>
        <taxon>Bacteria</taxon>
        <taxon>Pseudomonadati</taxon>
        <taxon>Pseudomonadota</taxon>
        <taxon>Gammaproteobacteria</taxon>
        <taxon>Vibrionales</taxon>
        <taxon>Vibrionaceae</taxon>
        <taxon>Photobacterium</taxon>
    </lineage>
</organism>
<evidence type="ECO:0000256" key="4">
    <source>
        <dbReference type="PROSITE-ProRule" id="PRU01161"/>
    </source>
</evidence>
<dbReference type="GO" id="GO:0016787">
    <property type="term" value="F:hydrolase activity"/>
    <property type="evidence" value="ECO:0007669"/>
    <property type="project" value="UniProtKB-UniRule"/>
</dbReference>
<dbReference type="AlphaFoldDB" id="A0A2T3NI67"/>
<keyword evidence="1 4" id="KW-0378">Hydrolase</keyword>
<dbReference type="PANTHER" id="PTHR14226">
    <property type="entry name" value="NEUROPATHY TARGET ESTERASE/SWISS CHEESE D.MELANOGASTER"/>
    <property type="match status" value="1"/>
</dbReference>
<dbReference type="GO" id="GO:0016042">
    <property type="term" value="P:lipid catabolic process"/>
    <property type="evidence" value="ECO:0007669"/>
    <property type="project" value="UniProtKB-UniRule"/>
</dbReference>
<dbReference type="Pfam" id="PF01734">
    <property type="entry name" value="Patatin"/>
    <property type="match status" value="1"/>
</dbReference>
<dbReference type="RefSeq" id="WP_107297911.1">
    <property type="nucleotide sequence ID" value="NZ_PYMB01000002.1"/>
</dbReference>
<name>A0A2T3NI67_9GAMM</name>
<comment type="caution">
    <text evidence="6">The sequence shown here is derived from an EMBL/GenBank/DDBJ whole genome shotgun (WGS) entry which is preliminary data.</text>
</comment>
<evidence type="ECO:0000313" key="7">
    <source>
        <dbReference type="Proteomes" id="UP000241346"/>
    </source>
</evidence>
<keyword evidence="2 4" id="KW-0442">Lipid degradation</keyword>
<evidence type="ECO:0000256" key="1">
    <source>
        <dbReference type="ARBA" id="ARBA00022801"/>
    </source>
</evidence>
<dbReference type="InterPro" id="IPR016035">
    <property type="entry name" value="Acyl_Trfase/lysoPLipase"/>
</dbReference>
<reference evidence="6 7" key="1">
    <citation type="submission" date="2018-03" db="EMBL/GenBank/DDBJ databases">
        <title>Whole genome sequencing of Histamine producing bacteria.</title>
        <authorList>
            <person name="Butler K."/>
        </authorList>
    </citation>
    <scope>NUCLEOTIDE SEQUENCE [LARGE SCALE GENOMIC DNA]</scope>
    <source>
        <strain evidence="6 7">DSM 19138</strain>
    </source>
</reference>
<sequence>MTGIHISCAVNNVDALSYLPAQTDKVALVTEGGGQRGIFTAGVLDAFLDADFNPFSLLVGTSAGSLNIASFICGHTKHAYRVITEATTTHDFFDLPRFLMGKEGLDLDWLLEQTQTRLPLDWQQGHENMRSRTVLACACHADNHRASFFDLNDDNWQVALKASCAIPVLRRQPILNQQQYWVDGGVGAPIPAQEAYDRGYRHIVVIRTVPITASFDHCWMSIISKALGKTKASALIKLLLEHEEKYRQTQAFLNNPPDDAIIYEIHPQKYLCSKLIGSTIDSLDLDYQLGYQSGRYFMATLGRKFTVPGANELENTFSQAA</sequence>
<dbReference type="InterPro" id="IPR002641">
    <property type="entry name" value="PNPLA_dom"/>
</dbReference>
<dbReference type="PANTHER" id="PTHR14226:SF25">
    <property type="entry name" value="PHOSPHOESTERASE"/>
    <property type="match status" value="1"/>
</dbReference>
<dbReference type="InterPro" id="IPR050301">
    <property type="entry name" value="NTE"/>
</dbReference>
<dbReference type="EMBL" id="PYMB01000002">
    <property type="protein sequence ID" value="PSW14671.1"/>
    <property type="molecule type" value="Genomic_DNA"/>
</dbReference>
<dbReference type="InterPro" id="IPR045943">
    <property type="entry name" value="DUF6363"/>
</dbReference>
<gene>
    <name evidence="6" type="ORF">C9J01_09645</name>
</gene>
<feature type="short sequence motif" description="GXSXG" evidence="4">
    <location>
        <begin position="60"/>
        <end position="64"/>
    </location>
</feature>
<dbReference type="Pfam" id="PF19890">
    <property type="entry name" value="DUF6363"/>
    <property type="match status" value="1"/>
</dbReference>
<dbReference type="InterPro" id="IPR037483">
    <property type="entry name" value="YjjU-like"/>
</dbReference>
<feature type="short sequence motif" description="GXGXXG" evidence="4">
    <location>
        <begin position="32"/>
        <end position="37"/>
    </location>
</feature>
<feature type="domain" description="PNPLA" evidence="5">
    <location>
        <begin position="28"/>
        <end position="196"/>
    </location>
</feature>
<accession>A0A2T3NI67</accession>
<dbReference type="PROSITE" id="PS51635">
    <property type="entry name" value="PNPLA"/>
    <property type="match status" value="1"/>
</dbReference>